<evidence type="ECO:0000256" key="4">
    <source>
        <dbReference type="ARBA" id="ARBA00022692"/>
    </source>
</evidence>
<dbReference type="AlphaFoldDB" id="A0A949NFF5"/>
<dbReference type="GO" id="GO:0005886">
    <property type="term" value="C:plasma membrane"/>
    <property type="evidence" value="ECO:0007669"/>
    <property type="project" value="UniProtKB-SubCell"/>
</dbReference>
<feature type="transmembrane region" description="Helical" evidence="7">
    <location>
        <begin position="135"/>
        <end position="153"/>
    </location>
</feature>
<keyword evidence="6 7" id="KW-0472">Membrane</keyword>
<reference evidence="8" key="1">
    <citation type="submission" date="2021-06" db="EMBL/GenBank/DDBJ databases">
        <title>Description of novel taxa of the family Lachnospiraceae.</title>
        <authorList>
            <person name="Chaplin A.V."/>
            <person name="Sokolova S.R."/>
            <person name="Pikina A.P."/>
            <person name="Korzhanova M."/>
            <person name="Belova V."/>
            <person name="Korostin D."/>
            <person name="Efimov B.A."/>
        </authorList>
    </citation>
    <scope>NUCLEOTIDE SEQUENCE</scope>
    <source>
        <strain evidence="8">ASD5720</strain>
    </source>
</reference>
<evidence type="ECO:0000256" key="2">
    <source>
        <dbReference type="ARBA" id="ARBA00005262"/>
    </source>
</evidence>
<comment type="similarity">
    <text evidence="2">Belongs to the chromate ion transporter (CHR) (TC 2.A.51) family.</text>
</comment>
<keyword evidence="5 7" id="KW-1133">Transmembrane helix</keyword>
<sequence length="183" mass="19722">MKELLELFCTFAQIGALTFGGGLAMLPMLKHELVDKKEWVTEEELLDYYAIGQCTPGIIAVNTATFVGYKRKGIWGGVLATLGMVFPSLVIISLVASVLSNFMENTYVGHALAGIRAVVCALMLGTVLTLAKKSLVDWICYLIFFGVLILALFSPIPVVLLVLLAAAAGIGIKIFGRKKDKPV</sequence>
<feature type="transmembrane region" description="Helical" evidence="7">
    <location>
        <begin position="107"/>
        <end position="128"/>
    </location>
</feature>
<comment type="caution">
    <text evidence="8">The sequence shown here is derived from an EMBL/GenBank/DDBJ whole genome shotgun (WGS) entry which is preliminary data.</text>
</comment>
<dbReference type="Proteomes" id="UP000712157">
    <property type="component" value="Unassembled WGS sequence"/>
</dbReference>
<proteinExistence type="inferred from homology"/>
<keyword evidence="9" id="KW-1185">Reference proteome</keyword>
<keyword evidence="3" id="KW-1003">Cell membrane</keyword>
<keyword evidence="4 7" id="KW-0812">Transmembrane</keyword>
<organism evidence="8 9">
    <name type="scientific">Diplocloster agilis</name>
    <dbReference type="NCBI Taxonomy" id="2850323"/>
    <lineage>
        <taxon>Bacteria</taxon>
        <taxon>Bacillati</taxon>
        <taxon>Bacillota</taxon>
        <taxon>Clostridia</taxon>
        <taxon>Lachnospirales</taxon>
        <taxon>Lachnospiraceae</taxon>
        <taxon>Diplocloster</taxon>
    </lineage>
</organism>
<name>A0A949NFF5_9FIRM</name>
<dbReference type="EMBL" id="JAHQCW010000033">
    <property type="protein sequence ID" value="MBU9738361.1"/>
    <property type="molecule type" value="Genomic_DNA"/>
</dbReference>
<dbReference type="RefSeq" id="WP_238722567.1">
    <property type="nucleotide sequence ID" value="NZ_JAHQCW010000033.1"/>
</dbReference>
<protein>
    <submittedName>
        <fullName evidence="8">Chromate transporter</fullName>
    </submittedName>
</protein>
<evidence type="ECO:0000256" key="6">
    <source>
        <dbReference type="ARBA" id="ARBA00023136"/>
    </source>
</evidence>
<evidence type="ECO:0000256" key="7">
    <source>
        <dbReference type="SAM" id="Phobius"/>
    </source>
</evidence>
<feature type="transmembrane region" description="Helical" evidence="7">
    <location>
        <begin position="74"/>
        <end position="95"/>
    </location>
</feature>
<evidence type="ECO:0000313" key="8">
    <source>
        <dbReference type="EMBL" id="MBU9738361.1"/>
    </source>
</evidence>
<dbReference type="GO" id="GO:0015109">
    <property type="term" value="F:chromate transmembrane transporter activity"/>
    <property type="evidence" value="ECO:0007669"/>
    <property type="project" value="InterPro"/>
</dbReference>
<feature type="transmembrane region" description="Helical" evidence="7">
    <location>
        <begin position="7"/>
        <end position="28"/>
    </location>
</feature>
<evidence type="ECO:0000256" key="5">
    <source>
        <dbReference type="ARBA" id="ARBA00022989"/>
    </source>
</evidence>
<dbReference type="PANTHER" id="PTHR43663:SF1">
    <property type="entry name" value="CHROMATE TRANSPORTER"/>
    <property type="match status" value="1"/>
</dbReference>
<evidence type="ECO:0000256" key="1">
    <source>
        <dbReference type="ARBA" id="ARBA00004651"/>
    </source>
</evidence>
<evidence type="ECO:0000313" key="9">
    <source>
        <dbReference type="Proteomes" id="UP000712157"/>
    </source>
</evidence>
<gene>
    <name evidence="8" type="ORF">KTH89_17595</name>
</gene>
<evidence type="ECO:0000256" key="3">
    <source>
        <dbReference type="ARBA" id="ARBA00022475"/>
    </source>
</evidence>
<dbReference type="InterPro" id="IPR003370">
    <property type="entry name" value="Chromate_transpt"/>
</dbReference>
<feature type="transmembrane region" description="Helical" evidence="7">
    <location>
        <begin position="48"/>
        <end position="67"/>
    </location>
</feature>
<dbReference type="PANTHER" id="PTHR43663">
    <property type="entry name" value="CHROMATE TRANSPORT PROTEIN-RELATED"/>
    <property type="match status" value="1"/>
</dbReference>
<comment type="subcellular location">
    <subcellularLocation>
        <location evidence="1">Cell membrane</location>
        <topology evidence="1">Multi-pass membrane protein</topology>
    </subcellularLocation>
</comment>
<accession>A0A949NFF5</accession>
<dbReference type="Pfam" id="PF02417">
    <property type="entry name" value="Chromate_transp"/>
    <property type="match status" value="1"/>
</dbReference>
<dbReference type="InterPro" id="IPR052518">
    <property type="entry name" value="CHR_Transporter"/>
</dbReference>